<proteinExistence type="predicted"/>
<feature type="transmembrane region" description="Helical" evidence="1">
    <location>
        <begin position="102"/>
        <end position="124"/>
    </location>
</feature>
<dbReference type="Proteomes" id="UP000077245">
    <property type="component" value="Unassembled WGS sequence"/>
</dbReference>
<accession>A0A166AA69</accession>
<keyword evidence="1" id="KW-0472">Membrane</keyword>
<keyword evidence="1" id="KW-1133">Transmembrane helix</keyword>
<dbReference type="PATRIC" id="fig|49547.3.peg.1369"/>
<feature type="transmembrane region" description="Helical" evidence="1">
    <location>
        <begin position="190"/>
        <end position="210"/>
    </location>
</feature>
<gene>
    <name evidence="2" type="ORF">MBCUR_12750</name>
</gene>
<organism evidence="2 3">
    <name type="scientific">Methanobrevibacter curvatus</name>
    <dbReference type="NCBI Taxonomy" id="49547"/>
    <lineage>
        <taxon>Archaea</taxon>
        <taxon>Methanobacteriati</taxon>
        <taxon>Methanobacteriota</taxon>
        <taxon>Methanomada group</taxon>
        <taxon>Methanobacteria</taxon>
        <taxon>Methanobacteriales</taxon>
        <taxon>Methanobacteriaceae</taxon>
        <taxon>Methanobrevibacter</taxon>
    </lineage>
</organism>
<dbReference type="RefSeq" id="WP_067091722.1">
    <property type="nucleotide sequence ID" value="NZ_LWMV01000180.1"/>
</dbReference>
<reference evidence="2 3" key="1">
    <citation type="submission" date="2016-04" db="EMBL/GenBank/DDBJ databases">
        <title>Genome sequence of Methanobrevibacter curvatus DSM 11111.</title>
        <authorList>
            <person name="Poehlein A."/>
            <person name="Seedorf H."/>
            <person name="Daniel R."/>
        </authorList>
    </citation>
    <scope>NUCLEOTIDE SEQUENCE [LARGE SCALE GENOMIC DNA]</scope>
    <source>
        <strain evidence="2 3">DSM 11111</strain>
    </source>
</reference>
<evidence type="ECO:0000313" key="3">
    <source>
        <dbReference type="Proteomes" id="UP000077245"/>
    </source>
</evidence>
<comment type="caution">
    <text evidence="2">The sequence shown here is derived from an EMBL/GenBank/DDBJ whole genome shotgun (WGS) entry which is preliminary data.</text>
</comment>
<sequence>MSIESIFEDSFSYSKKNLEAVLLLGVLFLIGGITSSVVSLGGNLKPFNWLFIFGIISIIFFFFIDGYGIGILRKTISEGNELPKLNLKENLIDGIKKLAIKIVYFIIPTVVTVVMILLAMRNYINASTNAPPLPEYMIPVLLLVCIISLALYIIFLLLYLIALPRFAYKNSLKEGLKINKVFEDISKIGWVHYITFLVVLALILCVAGIISFLVMLIPIVGILVFILLILPFITIFIFRSFALLYKNSIINENEIKEEIIDE</sequence>
<dbReference type="InterPro" id="IPR025098">
    <property type="entry name" value="DUF4013"/>
</dbReference>
<feature type="transmembrane region" description="Helical" evidence="1">
    <location>
        <begin position="47"/>
        <end position="64"/>
    </location>
</feature>
<protein>
    <recommendedName>
        <fullName evidence="4">Glycerophosphoryl diester phosphodiesterase membrane domain-containing protein</fullName>
    </recommendedName>
</protein>
<dbReference type="Pfam" id="PF13197">
    <property type="entry name" value="DUF4013"/>
    <property type="match status" value="1"/>
</dbReference>
<dbReference type="EMBL" id="LWMV01000180">
    <property type="protein sequence ID" value="KZX11776.1"/>
    <property type="molecule type" value="Genomic_DNA"/>
</dbReference>
<keyword evidence="1" id="KW-0812">Transmembrane</keyword>
<evidence type="ECO:0000313" key="2">
    <source>
        <dbReference type="EMBL" id="KZX11776.1"/>
    </source>
</evidence>
<keyword evidence="3" id="KW-1185">Reference proteome</keyword>
<feature type="transmembrane region" description="Helical" evidence="1">
    <location>
        <begin position="216"/>
        <end position="238"/>
    </location>
</feature>
<name>A0A166AA69_9EURY</name>
<dbReference type="AlphaFoldDB" id="A0A166AA69"/>
<evidence type="ECO:0008006" key="4">
    <source>
        <dbReference type="Google" id="ProtNLM"/>
    </source>
</evidence>
<evidence type="ECO:0000256" key="1">
    <source>
        <dbReference type="SAM" id="Phobius"/>
    </source>
</evidence>
<feature type="transmembrane region" description="Helical" evidence="1">
    <location>
        <begin position="21"/>
        <end position="41"/>
    </location>
</feature>
<feature type="transmembrane region" description="Helical" evidence="1">
    <location>
        <begin position="136"/>
        <end position="163"/>
    </location>
</feature>